<dbReference type="KEGG" id="dea:FPZ08_02440"/>
<dbReference type="InterPro" id="IPR036779">
    <property type="entry name" value="LysM_dom_sf"/>
</dbReference>
<dbReference type="EMBL" id="CP042304">
    <property type="protein sequence ID" value="QDZ13156.1"/>
    <property type="molecule type" value="Genomic_DNA"/>
</dbReference>
<sequence length="71" mass="7839">MPTLVAVAVGGPDAERFASGKAIIRRGDNLWTIARRVYGEGIKYTTIYDANSGQIRDPDRIYPGQVFELPN</sequence>
<evidence type="ECO:0000313" key="2">
    <source>
        <dbReference type="EMBL" id="QDZ13156.1"/>
    </source>
</evidence>
<organism evidence="2 3">
    <name type="scientific">Devosia ginsengisoli</name>
    <dbReference type="NCBI Taxonomy" id="400770"/>
    <lineage>
        <taxon>Bacteria</taxon>
        <taxon>Pseudomonadati</taxon>
        <taxon>Pseudomonadota</taxon>
        <taxon>Alphaproteobacteria</taxon>
        <taxon>Hyphomicrobiales</taxon>
        <taxon>Devosiaceae</taxon>
        <taxon>Devosia</taxon>
    </lineage>
</organism>
<dbReference type="CDD" id="cd00118">
    <property type="entry name" value="LysM"/>
    <property type="match status" value="1"/>
</dbReference>
<protein>
    <submittedName>
        <fullName evidence="2">LysM peptidoglycan-binding domain-containing protein</fullName>
    </submittedName>
</protein>
<accession>A0A5B8LYL9</accession>
<dbReference type="Gene3D" id="3.10.350.10">
    <property type="entry name" value="LysM domain"/>
    <property type="match status" value="1"/>
</dbReference>
<dbReference type="SMART" id="SM00257">
    <property type="entry name" value="LysM"/>
    <property type="match status" value="1"/>
</dbReference>
<dbReference type="PROSITE" id="PS51782">
    <property type="entry name" value="LYSM"/>
    <property type="match status" value="1"/>
</dbReference>
<dbReference type="AlphaFoldDB" id="A0A5B8LYL9"/>
<dbReference type="InterPro" id="IPR052196">
    <property type="entry name" value="Bact_Kbp"/>
</dbReference>
<dbReference type="OrthoDB" id="370541at2"/>
<dbReference type="PANTHER" id="PTHR34700:SF4">
    <property type="entry name" value="PHAGE-LIKE ELEMENT PBSX PROTEIN XKDP"/>
    <property type="match status" value="1"/>
</dbReference>
<dbReference type="Pfam" id="PF01476">
    <property type="entry name" value="LysM"/>
    <property type="match status" value="1"/>
</dbReference>
<keyword evidence="3" id="KW-1185">Reference proteome</keyword>
<evidence type="ECO:0000259" key="1">
    <source>
        <dbReference type="PROSITE" id="PS51782"/>
    </source>
</evidence>
<dbReference type="InterPro" id="IPR018392">
    <property type="entry name" value="LysM"/>
</dbReference>
<proteinExistence type="predicted"/>
<name>A0A5B8LYL9_9HYPH</name>
<dbReference type="SUPFAM" id="SSF54106">
    <property type="entry name" value="LysM domain"/>
    <property type="match status" value="1"/>
</dbReference>
<feature type="domain" description="LysM" evidence="1">
    <location>
        <begin position="20"/>
        <end position="69"/>
    </location>
</feature>
<dbReference type="Proteomes" id="UP000315364">
    <property type="component" value="Chromosome"/>
</dbReference>
<evidence type="ECO:0000313" key="3">
    <source>
        <dbReference type="Proteomes" id="UP000315364"/>
    </source>
</evidence>
<reference evidence="2 3" key="1">
    <citation type="submission" date="2019-07" db="EMBL/GenBank/DDBJ databases">
        <title>Full genome sequence of Devosia sp. Gsoil 520.</title>
        <authorList>
            <person name="Im W.-T."/>
        </authorList>
    </citation>
    <scope>NUCLEOTIDE SEQUENCE [LARGE SCALE GENOMIC DNA]</scope>
    <source>
        <strain evidence="2 3">Gsoil 520</strain>
    </source>
</reference>
<gene>
    <name evidence="2" type="ORF">FPZ08_02440</name>
</gene>
<dbReference type="PANTHER" id="PTHR34700">
    <property type="entry name" value="POTASSIUM BINDING PROTEIN KBP"/>
    <property type="match status" value="1"/>
</dbReference>